<feature type="region of interest" description="Disordered" evidence="1">
    <location>
        <begin position="111"/>
        <end position="130"/>
    </location>
</feature>
<dbReference type="Proteomes" id="UP000290289">
    <property type="component" value="Chromosome 4"/>
</dbReference>
<dbReference type="PANTHER" id="PTHR32278:SF111">
    <property type="entry name" value="F-BOX PROTEIN PP2-B12-RELATED"/>
    <property type="match status" value="1"/>
</dbReference>
<sequence length="390" mass="43621">MGALSYISGSHTKLPEMLANVFLRNDHMPSSNPHLPLLLHPKPAASPPIVTDGNDDEVTTQHPTVNTYERRVPNPQSGRDKSSVHQFLVKPFSDDNSGKPEWTALGTTRLRRGDHPEMPKKTVDAGASGGGEEGITCGGCGTPVSMELDDDHHHVHMDLLSSADSDAVWDKFLPPDIPSILSHSSSSEKKLYLTLCENPVLVDDGKMSFTLDKWSGKKCYMISPKDLMIIWGDTPEYWKWISLANSRFEEVAALVVVWWLEIRGKIDTRILSPSTVYKAYLVFMLSEGARGFDRDDPLEVKVGLFGEEETSSKRIVFLGRQNITGRPMEIDETQYPKKRPDGWLEVEIGEFFCPGEEDGGLMEMTCMDVDLHRMKRGLIVQGIEVRPKRA</sequence>
<evidence type="ECO:0000256" key="1">
    <source>
        <dbReference type="SAM" id="MobiDB-lite"/>
    </source>
</evidence>
<dbReference type="PANTHER" id="PTHR32278">
    <property type="entry name" value="F-BOX DOMAIN-CONTAINING PROTEIN"/>
    <property type="match status" value="1"/>
</dbReference>
<dbReference type="EMBL" id="RDQH01000330">
    <property type="protein sequence ID" value="RXI02426.1"/>
    <property type="molecule type" value="Genomic_DNA"/>
</dbReference>
<dbReference type="InterPro" id="IPR025886">
    <property type="entry name" value="PP2-like"/>
</dbReference>
<feature type="compositionally biased region" description="Basic and acidic residues" evidence="1">
    <location>
        <begin position="111"/>
        <end position="123"/>
    </location>
</feature>
<dbReference type="AlphaFoldDB" id="A0A498K4X1"/>
<protein>
    <recommendedName>
        <fullName evidence="4">F-box domain-containing protein</fullName>
    </recommendedName>
</protein>
<proteinExistence type="predicted"/>
<evidence type="ECO:0000313" key="2">
    <source>
        <dbReference type="EMBL" id="RXI02426.1"/>
    </source>
</evidence>
<name>A0A498K4X1_MALDO</name>
<evidence type="ECO:0000313" key="3">
    <source>
        <dbReference type="Proteomes" id="UP000290289"/>
    </source>
</evidence>
<comment type="caution">
    <text evidence="2">The sequence shown here is derived from an EMBL/GenBank/DDBJ whole genome shotgun (WGS) entry which is preliminary data.</text>
</comment>
<evidence type="ECO:0008006" key="4">
    <source>
        <dbReference type="Google" id="ProtNLM"/>
    </source>
</evidence>
<keyword evidence="3" id="KW-1185">Reference proteome</keyword>
<organism evidence="2 3">
    <name type="scientific">Malus domestica</name>
    <name type="common">Apple</name>
    <name type="synonym">Pyrus malus</name>
    <dbReference type="NCBI Taxonomy" id="3750"/>
    <lineage>
        <taxon>Eukaryota</taxon>
        <taxon>Viridiplantae</taxon>
        <taxon>Streptophyta</taxon>
        <taxon>Embryophyta</taxon>
        <taxon>Tracheophyta</taxon>
        <taxon>Spermatophyta</taxon>
        <taxon>Magnoliopsida</taxon>
        <taxon>eudicotyledons</taxon>
        <taxon>Gunneridae</taxon>
        <taxon>Pentapetalae</taxon>
        <taxon>rosids</taxon>
        <taxon>fabids</taxon>
        <taxon>Rosales</taxon>
        <taxon>Rosaceae</taxon>
        <taxon>Amygdaloideae</taxon>
        <taxon>Maleae</taxon>
        <taxon>Malus</taxon>
    </lineage>
</organism>
<gene>
    <name evidence="2" type="ORF">DVH24_030355</name>
</gene>
<dbReference type="Pfam" id="PF14299">
    <property type="entry name" value="PP2"/>
    <property type="match status" value="1"/>
</dbReference>
<reference evidence="2 3" key="1">
    <citation type="submission" date="2018-10" db="EMBL/GenBank/DDBJ databases">
        <title>A high-quality apple genome assembly.</title>
        <authorList>
            <person name="Hu J."/>
        </authorList>
    </citation>
    <scope>NUCLEOTIDE SEQUENCE [LARGE SCALE GENOMIC DNA]</scope>
    <source>
        <strain evidence="3">cv. HFTH1</strain>
        <tissue evidence="2">Young leaf</tissue>
    </source>
</reference>
<accession>A0A498K4X1</accession>